<comment type="caution">
    <text evidence="3">The sequence shown here is derived from an EMBL/GenBank/DDBJ whole genome shotgun (WGS) entry which is preliminary data.</text>
</comment>
<evidence type="ECO:0000256" key="2">
    <source>
        <dbReference type="SAM" id="Phobius"/>
    </source>
</evidence>
<dbReference type="EMBL" id="JAFEVO010000001">
    <property type="protein sequence ID" value="MBS3181824.1"/>
    <property type="molecule type" value="Genomic_DNA"/>
</dbReference>
<gene>
    <name evidence="3" type="ORF">JSQ98_06390</name>
</gene>
<keyword evidence="2" id="KW-0812">Transmembrane</keyword>
<feature type="transmembrane region" description="Helical" evidence="2">
    <location>
        <begin position="109"/>
        <end position="131"/>
    </location>
</feature>
<proteinExistence type="predicted"/>
<feature type="compositionally biased region" description="Low complexity" evidence="1">
    <location>
        <begin position="9"/>
        <end position="19"/>
    </location>
</feature>
<keyword evidence="2" id="KW-0472">Membrane</keyword>
<dbReference type="Proteomes" id="UP000811492">
    <property type="component" value="Unassembled WGS sequence"/>
</dbReference>
<dbReference type="RefSeq" id="WP_211648860.1">
    <property type="nucleotide sequence ID" value="NZ_JAFEVO010000001.1"/>
</dbReference>
<keyword evidence="4" id="KW-1185">Reference proteome</keyword>
<protein>
    <recommendedName>
        <fullName evidence="5">DUF2975 domain-containing protein</fullName>
    </recommendedName>
</protein>
<sequence length="229" mass="24391">MNDKEAPCQRRSSQRPPSRGEFTPRRIRSDAIGVLVMCSLAAIAVVALAIAEFRRRFVPGGIAWTLPIQPREITAEGVTEYGTDGPIAADPISGIATRIDVIVPDVNPVSTVCLAISIVLAAIAALVVIACTARLTRSVLRGEFFTPAVSRAFSAAMWSGVGGALAAYAFRHFAANGVAAALDVRATDTGTLAWWGWYVIILFGISALGLIDIAIRRAMRLERETEGLV</sequence>
<feature type="transmembrane region" description="Helical" evidence="2">
    <location>
        <begin position="194"/>
        <end position="215"/>
    </location>
</feature>
<reference evidence="3 4" key="1">
    <citation type="submission" date="2021-02" db="EMBL/GenBank/DDBJ databases">
        <title>Draft genome and description of Leucobacter sp nov strain Marseille-Q4368.</title>
        <authorList>
            <person name="Boxberger M."/>
            <person name="La Scola B."/>
        </authorList>
    </citation>
    <scope>NUCLEOTIDE SEQUENCE [LARGE SCALE GENOMIC DNA]</scope>
    <source>
        <strain evidence="3 4">Marseille-Q4368</strain>
    </source>
</reference>
<evidence type="ECO:0000256" key="1">
    <source>
        <dbReference type="SAM" id="MobiDB-lite"/>
    </source>
</evidence>
<feature type="region of interest" description="Disordered" evidence="1">
    <location>
        <begin position="1"/>
        <end position="23"/>
    </location>
</feature>
<feature type="transmembrane region" description="Helical" evidence="2">
    <location>
        <begin position="152"/>
        <end position="174"/>
    </location>
</feature>
<evidence type="ECO:0000313" key="4">
    <source>
        <dbReference type="Proteomes" id="UP000811492"/>
    </source>
</evidence>
<name>A0ABS5M3Q4_9MICO</name>
<organism evidence="3 4">
    <name type="scientific">Leucobacter manosquensis</name>
    <dbReference type="NCBI Taxonomy" id="2810611"/>
    <lineage>
        <taxon>Bacteria</taxon>
        <taxon>Bacillati</taxon>
        <taxon>Actinomycetota</taxon>
        <taxon>Actinomycetes</taxon>
        <taxon>Micrococcales</taxon>
        <taxon>Microbacteriaceae</taxon>
        <taxon>Leucobacter</taxon>
    </lineage>
</organism>
<accession>A0ABS5M3Q4</accession>
<keyword evidence="2" id="KW-1133">Transmembrane helix</keyword>
<feature type="transmembrane region" description="Helical" evidence="2">
    <location>
        <begin position="31"/>
        <end position="51"/>
    </location>
</feature>
<evidence type="ECO:0000313" key="3">
    <source>
        <dbReference type="EMBL" id="MBS3181824.1"/>
    </source>
</evidence>
<evidence type="ECO:0008006" key="5">
    <source>
        <dbReference type="Google" id="ProtNLM"/>
    </source>
</evidence>